<dbReference type="Pfam" id="PF02922">
    <property type="entry name" value="CBM_48"/>
    <property type="match status" value="1"/>
</dbReference>
<name>A0ABU1BNY8_9BURK</name>
<dbReference type="InterPro" id="IPR013780">
    <property type="entry name" value="Glyco_hydro_b"/>
</dbReference>
<dbReference type="Gene3D" id="2.60.40.1180">
    <property type="entry name" value="Golgi alpha-mannosidase II"/>
    <property type="match status" value="1"/>
</dbReference>
<proteinExistence type="inferred from homology"/>
<evidence type="ECO:0000256" key="4">
    <source>
        <dbReference type="SAM" id="MobiDB-lite"/>
    </source>
</evidence>
<feature type="region of interest" description="Disordered" evidence="4">
    <location>
        <begin position="462"/>
        <end position="485"/>
    </location>
</feature>
<accession>A0ABU1BNY8</accession>
<dbReference type="SUPFAM" id="SSF51445">
    <property type="entry name" value="(Trans)glycosidases"/>
    <property type="match status" value="1"/>
</dbReference>
<sequence>MTVAIRLEAGNPYPLGARWNGHGVNFALVAPNAQQAELCLFDEGGTTQIACMRLPSNTGGVWHGYLEGAKPGLVYGYRVAGNYDLQHGHRFNPNKLLLDPYARLVVGQYEGQDLFRSDNPADTASIALKARVVHEEYDWEGDMSPRTPLSQTVLYEMHVKGFTKLHPQVPPKLRGTYAALAQPAVLDYLQHLGITAVNLLPVHHRADEARLQKMGLSNYWGYSSIGFFAPERRYWSGRDGTTPISEFRDMVKALHGRGLEVILDVVYNHTAETDECGPSLSFRGIDNALYYHLQPANRSFYVNWSGCGNCLNISEPRVLQLVMDSLRYWVQEIHVDGFRFDLASILGRDAHGFSGKAAFFSALMQDPVLAQVKLIAEPWDLGPHGYQLGGFPSGWLEWNDQYRDTMRSFWLHQWPSLGNFAKRFAASSDIFQHRNRLPHASVNFITAHDGFSLHDLVSYNHKHNESNGEHNRDGHHHNHSWNCGVEGPTNNQDVLQLRARLKRALLATLIFSQGTPMLLAGDELGHTQRGNNNAYCQDNELSWINWENADRELTDFVKRLLALRAQHAALRYDDWHAEGESDDPVSITWLKSNGQPMDAEQWDKKSCYGIGIGLHNHKDGGRCLLLFNAEAQATGFALPEGSWKLVLDTSDPQLDPRQAKEKIDIPPYSVMMVLQEAVQQSPVKVQAARPA</sequence>
<reference evidence="6 7" key="1">
    <citation type="submission" date="2023-08" db="EMBL/GenBank/DDBJ databases">
        <title>Oxalobacteraceae gen .nov., isolated from river sludge outside the plant.</title>
        <authorList>
            <person name="Zhao S.Y."/>
        </authorList>
    </citation>
    <scope>NUCLEOTIDE SEQUENCE [LARGE SCALE GENOMIC DNA]</scope>
    <source>
        <strain evidence="6 7">R-40</strain>
    </source>
</reference>
<dbReference type="CDD" id="cd02856">
    <property type="entry name" value="E_set_GDE_Isoamylase_N"/>
    <property type="match status" value="1"/>
</dbReference>
<organism evidence="6 7">
    <name type="scientific">Keguizhuia sedimenti</name>
    <dbReference type="NCBI Taxonomy" id="3064264"/>
    <lineage>
        <taxon>Bacteria</taxon>
        <taxon>Pseudomonadati</taxon>
        <taxon>Pseudomonadota</taxon>
        <taxon>Betaproteobacteria</taxon>
        <taxon>Burkholderiales</taxon>
        <taxon>Oxalobacteraceae</taxon>
        <taxon>Keguizhuia</taxon>
    </lineage>
</organism>
<protein>
    <submittedName>
        <fullName evidence="6">Glycogen debranching protein GlgX</fullName>
    </submittedName>
</protein>
<keyword evidence="2" id="KW-0378">Hydrolase</keyword>
<evidence type="ECO:0000256" key="3">
    <source>
        <dbReference type="ARBA" id="ARBA00023295"/>
    </source>
</evidence>
<dbReference type="SMART" id="SM00642">
    <property type="entry name" value="Aamy"/>
    <property type="match status" value="1"/>
</dbReference>
<evidence type="ECO:0000313" key="7">
    <source>
        <dbReference type="Proteomes" id="UP001225596"/>
    </source>
</evidence>
<comment type="similarity">
    <text evidence="1">Belongs to the glycosyl hydrolase 13 family.</text>
</comment>
<dbReference type="Pfam" id="PF18390">
    <property type="entry name" value="GlgX_C"/>
    <property type="match status" value="1"/>
</dbReference>
<comment type="caution">
    <text evidence="6">The sequence shown here is derived from an EMBL/GenBank/DDBJ whole genome shotgun (WGS) entry which is preliminary data.</text>
</comment>
<gene>
    <name evidence="6" type="primary">glgX</name>
    <name evidence="6" type="ORF">Q8A64_09965</name>
</gene>
<keyword evidence="3" id="KW-0326">Glycosidase</keyword>
<feature type="compositionally biased region" description="Basic and acidic residues" evidence="4">
    <location>
        <begin position="462"/>
        <end position="472"/>
    </location>
</feature>
<dbReference type="NCBIfam" id="TIGR02100">
    <property type="entry name" value="glgX_debranch"/>
    <property type="match status" value="1"/>
</dbReference>
<dbReference type="EMBL" id="JAUYVH010000005">
    <property type="protein sequence ID" value="MDQ9170733.1"/>
    <property type="molecule type" value="Genomic_DNA"/>
</dbReference>
<dbReference type="SUPFAM" id="SSF81296">
    <property type="entry name" value="E set domains"/>
    <property type="match status" value="1"/>
</dbReference>
<dbReference type="PIRSF" id="PIRSF000463">
    <property type="entry name" value="GlgB"/>
    <property type="match status" value="1"/>
</dbReference>
<dbReference type="InterPro" id="IPR013783">
    <property type="entry name" value="Ig-like_fold"/>
</dbReference>
<dbReference type="Proteomes" id="UP001225596">
    <property type="component" value="Unassembled WGS sequence"/>
</dbReference>
<dbReference type="Gene3D" id="2.60.40.10">
    <property type="entry name" value="Immunoglobulins"/>
    <property type="match status" value="1"/>
</dbReference>
<evidence type="ECO:0000256" key="2">
    <source>
        <dbReference type="ARBA" id="ARBA00022801"/>
    </source>
</evidence>
<evidence type="ECO:0000313" key="6">
    <source>
        <dbReference type="EMBL" id="MDQ9170733.1"/>
    </source>
</evidence>
<dbReference type="Gene3D" id="3.20.20.80">
    <property type="entry name" value="Glycosidases"/>
    <property type="match status" value="1"/>
</dbReference>
<dbReference type="InterPro" id="IPR014756">
    <property type="entry name" value="Ig_E-set"/>
</dbReference>
<dbReference type="InterPro" id="IPR040784">
    <property type="entry name" value="GlgX_C"/>
</dbReference>
<keyword evidence="7" id="KW-1185">Reference proteome</keyword>
<dbReference type="InterPro" id="IPR004193">
    <property type="entry name" value="Glyco_hydro_13_N"/>
</dbReference>
<dbReference type="InterPro" id="IPR006047">
    <property type="entry name" value="GH13_cat_dom"/>
</dbReference>
<evidence type="ECO:0000256" key="1">
    <source>
        <dbReference type="ARBA" id="ARBA00008061"/>
    </source>
</evidence>
<dbReference type="SUPFAM" id="SSF51011">
    <property type="entry name" value="Glycosyl hydrolase domain"/>
    <property type="match status" value="1"/>
</dbReference>
<dbReference type="InterPro" id="IPR044505">
    <property type="entry name" value="GlgX_Isoamylase_N_E_set"/>
</dbReference>
<dbReference type="InterPro" id="IPR037439">
    <property type="entry name" value="Branching_enzy"/>
</dbReference>
<evidence type="ECO:0000259" key="5">
    <source>
        <dbReference type="SMART" id="SM00642"/>
    </source>
</evidence>
<dbReference type="Pfam" id="PF00128">
    <property type="entry name" value="Alpha-amylase"/>
    <property type="match status" value="1"/>
</dbReference>
<dbReference type="RefSeq" id="WP_338436671.1">
    <property type="nucleotide sequence ID" value="NZ_JAUYVH010000005.1"/>
</dbReference>
<dbReference type="CDD" id="cd11326">
    <property type="entry name" value="AmyAc_Glg_debranch"/>
    <property type="match status" value="1"/>
</dbReference>
<feature type="domain" description="Glycosyl hydrolase family 13 catalytic" evidence="5">
    <location>
        <begin position="156"/>
        <end position="564"/>
    </location>
</feature>
<dbReference type="PANTHER" id="PTHR43002">
    <property type="entry name" value="GLYCOGEN DEBRANCHING ENZYME"/>
    <property type="match status" value="1"/>
</dbReference>
<dbReference type="InterPro" id="IPR011837">
    <property type="entry name" value="Glycogen_debranch_GlgX"/>
</dbReference>
<dbReference type="InterPro" id="IPR017853">
    <property type="entry name" value="GH"/>
</dbReference>